<proteinExistence type="predicted"/>
<name>A0A6J7CNC3_9ZZZZ</name>
<reference evidence="2" key="1">
    <citation type="submission" date="2020-05" db="EMBL/GenBank/DDBJ databases">
        <authorList>
            <person name="Chiriac C."/>
            <person name="Salcher M."/>
            <person name="Ghai R."/>
            <person name="Kavagutti S V."/>
        </authorList>
    </citation>
    <scope>NUCLEOTIDE SEQUENCE</scope>
</reference>
<feature type="transmembrane region" description="Helical" evidence="1">
    <location>
        <begin position="208"/>
        <end position="227"/>
    </location>
</feature>
<organism evidence="2">
    <name type="scientific">freshwater metagenome</name>
    <dbReference type="NCBI Taxonomy" id="449393"/>
    <lineage>
        <taxon>unclassified sequences</taxon>
        <taxon>metagenomes</taxon>
        <taxon>ecological metagenomes</taxon>
    </lineage>
</organism>
<feature type="transmembrane region" description="Helical" evidence="1">
    <location>
        <begin position="156"/>
        <end position="178"/>
    </location>
</feature>
<sequence length="234" mass="25231">MGQPPNILFGFLLVAHLLLLTFWLGGDLGTYYSSRQVVRSELSVDARRIALKIMAFCDMGPRLCMPLFLASGTLLIVADPYGDKFKLFAIPVVAFTALWVALVLIEHNVAGDKPIKALSLKLDYVVRIVVIVGTFAAGLYTMIVTEPFGVQTNPKWLGLKIFLYGGTVLCGVLIRLNLKPFGGGFKSLIIDGSSAAAEKAIGGSMARATPFVYVIWTLVIVIAWLGVAKPGANL</sequence>
<keyword evidence="1" id="KW-0812">Transmembrane</keyword>
<feature type="transmembrane region" description="Helical" evidence="1">
    <location>
        <begin position="87"/>
        <end position="105"/>
    </location>
</feature>
<feature type="transmembrane region" description="Helical" evidence="1">
    <location>
        <begin position="6"/>
        <end position="25"/>
    </location>
</feature>
<feature type="transmembrane region" description="Helical" evidence="1">
    <location>
        <begin position="125"/>
        <end position="144"/>
    </location>
</feature>
<dbReference type="AlphaFoldDB" id="A0A6J7CNC3"/>
<accession>A0A6J7CNC3</accession>
<evidence type="ECO:0000313" key="2">
    <source>
        <dbReference type="EMBL" id="CAB4857649.1"/>
    </source>
</evidence>
<gene>
    <name evidence="2" type="ORF">UFOPK3401_00072</name>
</gene>
<protein>
    <submittedName>
        <fullName evidence="2">Unannotated protein</fullName>
    </submittedName>
</protein>
<dbReference type="EMBL" id="CAFBLM010000002">
    <property type="protein sequence ID" value="CAB4857649.1"/>
    <property type="molecule type" value="Genomic_DNA"/>
</dbReference>
<keyword evidence="1" id="KW-1133">Transmembrane helix</keyword>
<evidence type="ECO:0000256" key="1">
    <source>
        <dbReference type="SAM" id="Phobius"/>
    </source>
</evidence>
<keyword evidence="1" id="KW-0472">Membrane</keyword>